<comment type="caution">
    <text evidence="3">The sequence shown here is derived from an EMBL/GenBank/DDBJ whole genome shotgun (WGS) entry which is preliminary data.</text>
</comment>
<proteinExistence type="predicted"/>
<feature type="transmembrane region" description="Helical" evidence="2">
    <location>
        <begin position="21"/>
        <end position="43"/>
    </location>
</feature>
<feature type="transmembrane region" description="Helical" evidence="2">
    <location>
        <begin position="205"/>
        <end position="227"/>
    </location>
</feature>
<dbReference type="EMBL" id="MLYV02000426">
    <property type="protein sequence ID" value="PSR99064.1"/>
    <property type="molecule type" value="Genomic_DNA"/>
</dbReference>
<keyword evidence="2" id="KW-0472">Membrane</keyword>
<evidence type="ECO:0008006" key="5">
    <source>
        <dbReference type="Google" id="ProtNLM"/>
    </source>
</evidence>
<evidence type="ECO:0000256" key="1">
    <source>
        <dbReference type="SAM" id="MobiDB-lite"/>
    </source>
</evidence>
<feature type="transmembrane region" description="Helical" evidence="2">
    <location>
        <begin position="234"/>
        <end position="255"/>
    </location>
</feature>
<gene>
    <name evidence="3" type="ORF">PHLCEN_2v4221</name>
</gene>
<name>A0A2R6PYZ4_9APHY</name>
<feature type="transmembrane region" description="Helical" evidence="2">
    <location>
        <begin position="50"/>
        <end position="68"/>
    </location>
</feature>
<keyword evidence="2" id="KW-0812">Transmembrane</keyword>
<evidence type="ECO:0000256" key="2">
    <source>
        <dbReference type="SAM" id="Phobius"/>
    </source>
</evidence>
<feature type="transmembrane region" description="Helical" evidence="2">
    <location>
        <begin position="163"/>
        <end position="185"/>
    </location>
</feature>
<feature type="region of interest" description="Disordered" evidence="1">
    <location>
        <begin position="121"/>
        <end position="152"/>
    </location>
</feature>
<evidence type="ECO:0000313" key="4">
    <source>
        <dbReference type="Proteomes" id="UP000186601"/>
    </source>
</evidence>
<feature type="compositionally biased region" description="Low complexity" evidence="1">
    <location>
        <begin position="137"/>
        <end position="147"/>
    </location>
</feature>
<feature type="transmembrane region" description="Helical" evidence="2">
    <location>
        <begin position="275"/>
        <end position="295"/>
    </location>
</feature>
<keyword evidence="2" id="KW-1133">Transmembrane helix</keyword>
<accession>A0A2R6PYZ4</accession>
<evidence type="ECO:0000313" key="3">
    <source>
        <dbReference type="EMBL" id="PSR99064.1"/>
    </source>
</evidence>
<dbReference type="Proteomes" id="UP000186601">
    <property type="component" value="Unassembled WGS sequence"/>
</dbReference>
<dbReference type="AlphaFoldDB" id="A0A2R6PYZ4"/>
<keyword evidence="4" id="KW-1185">Reference proteome</keyword>
<feature type="transmembrane region" description="Helical" evidence="2">
    <location>
        <begin position="88"/>
        <end position="112"/>
    </location>
</feature>
<protein>
    <recommendedName>
        <fullName evidence="5">Proteophosphoglycan ppg4</fullName>
    </recommendedName>
</protein>
<sequence>MSNTSHTFPAPIGGVPAQIDFAPSILFVILYAFLSILAIYRLARSSSRSLVLAGTVAFVVERIIIYSLRASEAHSHSQNESHSITQYWQTTFLIGYISILGSCVSSLQCVLVDTTLPQKPTQTDGEAGKAISSVGQSENSSATSSSENDIEDDPKARTFYRRLCAVLAVLSWNPILLGVVAGVIYTGGEAYAAAATVAQALRYASIILAFVQISAVQLLSIWAYLCIPKIRRSAVLLIGAIISLLLVITIYHLAIMTLHTTSLYSGPLNGTGSKALFYVFQAAPEWLASLVLFAVNVREICGTGAWGDRFGSKK</sequence>
<reference evidence="3 4" key="1">
    <citation type="submission" date="2018-02" db="EMBL/GenBank/DDBJ databases">
        <title>Genome sequence of the basidiomycete white-rot fungus Phlebia centrifuga.</title>
        <authorList>
            <person name="Granchi Z."/>
            <person name="Peng M."/>
            <person name="de Vries R.P."/>
            <person name="Hilden K."/>
            <person name="Makela M.R."/>
            <person name="Grigoriev I."/>
            <person name="Riley R."/>
        </authorList>
    </citation>
    <scope>NUCLEOTIDE SEQUENCE [LARGE SCALE GENOMIC DNA]</scope>
    <source>
        <strain evidence="3 4">FBCC195</strain>
    </source>
</reference>
<dbReference type="OrthoDB" id="2562239at2759"/>
<organism evidence="3 4">
    <name type="scientific">Hermanssonia centrifuga</name>
    <dbReference type="NCBI Taxonomy" id="98765"/>
    <lineage>
        <taxon>Eukaryota</taxon>
        <taxon>Fungi</taxon>
        <taxon>Dikarya</taxon>
        <taxon>Basidiomycota</taxon>
        <taxon>Agaricomycotina</taxon>
        <taxon>Agaricomycetes</taxon>
        <taxon>Polyporales</taxon>
        <taxon>Meruliaceae</taxon>
        <taxon>Hermanssonia</taxon>
    </lineage>
</organism>